<proteinExistence type="predicted"/>
<evidence type="ECO:0000313" key="4">
    <source>
        <dbReference type="Proteomes" id="UP000836841"/>
    </source>
</evidence>
<evidence type="ECO:0000313" key="3">
    <source>
        <dbReference type="EMBL" id="CAH2039069.1"/>
    </source>
</evidence>
<dbReference type="InterPro" id="IPR008974">
    <property type="entry name" value="TRAF-like"/>
</dbReference>
<protein>
    <recommendedName>
        <fullName evidence="2">MATH domain-containing protein</fullName>
    </recommendedName>
</protein>
<keyword evidence="4" id="KW-1185">Reference proteome</keyword>
<dbReference type="PROSITE" id="PS50144">
    <property type="entry name" value="MATH"/>
    <property type="match status" value="1"/>
</dbReference>
<dbReference type="SMART" id="SM00061">
    <property type="entry name" value="MATH"/>
    <property type="match status" value="1"/>
</dbReference>
<dbReference type="PANTHER" id="PTHR46236:SF12">
    <property type="entry name" value="MATH DOMAIN-CONTAINING PROTEIN"/>
    <property type="match status" value="1"/>
</dbReference>
<dbReference type="EMBL" id="OU466857">
    <property type="protein sequence ID" value="CAH2039069.1"/>
    <property type="molecule type" value="Genomic_DNA"/>
</dbReference>
<feature type="domain" description="MATH" evidence="2">
    <location>
        <begin position="7"/>
        <end position="127"/>
    </location>
</feature>
<dbReference type="AlphaFoldDB" id="A0AAU9RJC5"/>
<evidence type="ECO:0000259" key="2">
    <source>
        <dbReference type="PROSITE" id="PS50144"/>
    </source>
</evidence>
<reference evidence="3 4" key="1">
    <citation type="submission" date="2022-03" db="EMBL/GenBank/DDBJ databases">
        <authorList>
            <person name="Nunn A."/>
            <person name="Chopra R."/>
            <person name="Nunn A."/>
            <person name="Contreras Garrido A."/>
        </authorList>
    </citation>
    <scope>NUCLEOTIDE SEQUENCE [LARGE SCALE GENOMIC DNA]</scope>
</reference>
<evidence type="ECO:0000256" key="1">
    <source>
        <dbReference type="ARBA" id="ARBA00023054"/>
    </source>
</evidence>
<dbReference type="Pfam" id="PF22486">
    <property type="entry name" value="MATH_2"/>
    <property type="match status" value="1"/>
</dbReference>
<name>A0AAU9RJC5_THLAR</name>
<dbReference type="CDD" id="cd00121">
    <property type="entry name" value="MATH"/>
    <property type="match status" value="1"/>
</dbReference>
<organism evidence="3 4">
    <name type="scientific">Thlaspi arvense</name>
    <name type="common">Field penny-cress</name>
    <dbReference type="NCBI Taxonomy" id="13288"/>
    <lineage>
        <taxon>Eukaryota</taxon>
        <taxon>Viridiplantae</taxon>
        <taxon>Streptophyta</taxon>
        <taxon>Embryophyta</taxon>
        <taxon>Tracheophyta</taxon>
        <taxon>Spermatophyta</taxon>
        <taxon>Magnoliopsida</taxon>
        <taxon>eudicotyledons</taxon>
        <taxon>Gunneridae</taxon>
        <taxon>Pentapetalae</taxon>
        <taxon>rosids</taxon>
        <taxon>malvids</taxon>
        <taxon>Brassicales</taxon>
        <taxon>Brassicaceae</taxon>
        <taxon>Thlaspideae</taxon>
        <taxon>Thlaspi</taxon>
    </lineage>
</organism>
<dbReference type="PANTHER" id="PTHR46236">
    <property type="entry name" value="TRAF-LIKE SUPERFAMILY PROTEIN"/>
    <property type="match status" value="1"/>
</dbReference>
<accession>A0AAU9RJC5</accession>
<dbReference type="Gene3D" id="2.60.210.10">
    <property type="entry name" value="Apoptosis, Tumor Necrosis Factor Receptor Associated Protein 2, Chain A"/>
    <property type="match status" value="1"/>
</dbReference>
<sequence>MGTKFEKTLMSWEIDNFSEEITLSHFSCGDFEWYVSIYPERYDGNGHLNIFLYVVNPKPPRLGWKRRAIYSFVLLNQSGKELLKSPDLCGMFCAEAPGWGFLLTEKLQQKGFLDKDQNNHSSLHQSP</sequence>
<keyword evidence="1" id="KW-0175">Coiled coil</keyword>
<dbReference type="InterPro" id="IPR002083">
    <property type="entry name" value="MATH/TRAF_dom"/>
</dbReference>
<dbReference type="InterPro" id="IPR050804">
    <property type="entry name" value="MCC"/>
</dbReference>
<dbReference type="Proteomes" id="UP000836841">
    <property type="component" value="Chromosome 1"/>
</dbReference>
<dbReference type="SUPFAM" id="SSF49599">
    <property type="entry name" value="TRAF domain-like"/>
    <property type="match status" value="1"/>
</dbReference>
<gene>
    <name evidence="3" type="ORF">TAV2_LOCUS2171</name>
</gene>